<evidence type="ECO:0000256" key="4">
    <source>
        <dbReference type="ARBA" id="ARBA00022443"/>
    </source>
</evidence>
<dbReference type="SUPFAM" id="SSF48065">
    <property type="entry name" value="DBL homology domain (DH-domain)"/>
    <property type="match status" value="2"/>
</dbReference>
<dbReference type="InterPro" id="IPR047054">
    <property type="entry name" value="Kalirin_TRIO_PH_1"/>
</dbReference>
<comment type="subcellular location">
    <subcellularLocation>
        <location evidence="1">Cytoplasm</location>
    </subcellularLocation>
</comment>
<feature type="compositionally biased region" description="Low complexity" evidence="21">
    <location>
        <begin position="1963"/>
        <end position="1982"/>
    </location>
</feature>
<dbReference type="InterPro" id="IPR000719">
    <property type="entry name" value="Prot_kinase_dom"/>
</dbReference>
<dbReference type="SMART" id="SM00233">
    <property type="entry name" value="PH"/>
    <property type="match status" value="2"/>
</dbReference>
<dbReference type="SMART" id="SM00409">
    <property type="entry name" value="IG"/>
    <property type="match status" value="1"/>
</dbReference>
<feature type="compositionally biased region" description="Polar residues" evidence="21">
    <location>
        <begin position="1655"/>
        <end position="1675"/>
    </location>
</feature>
<evidence type="ECO:0000256" key="8">
    <source>
        <dbReference type="ARBA" id="ARBA00022658"/>
    </source>
</evidence>
<feature type="binding site" evidence="19">
    <location>
        <position position="2818"/>
    </location>
    <ligand>
        <name>ATP</name>
        <dbReference type="ChEBI" id="CHEBI:30616"/>
    </ligand>
</feature>
<feature type="coiled-coil region" evidence="20">
    <location>
        <begin position="784"/>
        <end position="811"/>
    </location>
</feature>
<evidence type="ECO:0000259" key="22">
    <source>
        <dbReference type="PROSITE" id="PS50002"/>
    </source>
</evidence>
<dbReference type="InterPro" id="IPR017441">
    <property type="entry name" value="Protein_kinase_ATP_BS"/>
</dbReference>
<dbReference type="FunFam" id="3.40.525.10:FF:000003">
    <property type="entry name" value="kalirin isoform X2"/>
    <property type="match status" value="1"/>
</dbReference>
<dbReference type="CDD" id="cd00176">
    <property type="entry name" value="SPEC"/>
    <property type="match status" value="5"/>
</dbReference>
<feature type="region of interest" description="Disordered" evidence="21">
    <location>
        <begin position="3036"/>
        <end position="3056"/>
    </location>
</feature>
<keyword evidence="10" id="KW-0677">Repeat</keyword>
<dbReference type="Pfam" id="PF00069">
    <property type="entry name" value="Pkinase"/>
    <property type="match status" value="1"/>
</dbReference>
<dbReference type="FunFam" id="2.30.30.40:FF:000040">
    <property type="entry name" value="kalirin isoform X1"/>
    <property type="match status" value="1"/>
</dbReference>
<evidence type="ECO:0000256" key="20">
    <source>
        <dbReference type="SAM" id="Coils"/>
    </source>
</evidence>
<dbReference type="InterPro" id="IPR007110">
    <property type="entry name" value="Ig-like_dom"/>
</dbReference>
<dbReference type="SMART" id="SM00325">
    <property type="entry name" value="RhoGEF"/>
    <property type="match status" value="2"/>
</dbReference>
<evidence type="ECO:0000313" key="29">
    <source>
        <dbReference type="Proteomes" id="UP000265200"/>
    </source>
</evidence>
<dbReference type="Pfam" id="PF00435">
    <property type="entry name" value="Spectrin"/>
    <property type="match status" value="4"/>
</dbReference>
<feature type="compositionally biased region" description="Gly residues" evidence="21">
    <location>
        <begin position="2492"/>
        <end position="2502"/>
    </location>
</feature>
<dbReference type="CDD" id="cd11853">
    <property type="entry name" value="SH3_Kalirin_2"/>
    <property type="match status" value="1"/>
</dbReference>
<evidence type="ECO:0000259" key="25">
    <source>
        <dbReference type="PROSITE" id="PS50011"/>
    </source>
</evidence>
<dbReference type="PROSITE" id="PS50010">
    <property type="entry name" value="DH_2"/>
    <property type="match status" value="2"/>
</dbReference>
<feature type="domain" description="CRAL-TRIO" evidence="26">
    <location>
        <begin position="85"/>
        <end position="216"/>
    </location>
</feature>
<dbReference type="GO" id="GO:0005085">
    <property type="term" value="F:guanyl-nucleotide exchange factor activity"/>
    <property type="evidence" value="ECO:0007669"/>
    <property type="project" value="UniProtKB-KW"/>
</dbReference>
<dbReference type="PROSITE" id="PS50002">
    <property type="entry name" value="SH3"/>
    <property type="match status" value="2"/>
</dbReference>
<keyword evidence="5" id="KW-0963">Cytoplasm</keyword>
<comment type="similarity">
    <text evidence="2">Belongs to the protein kinase superfamily. CAMK Ser/Thr protein kinase family.</text>
</comment>
<feature type="domain" description="DH" evidence="24">
    <location>
        <begin position="1319"/>
        <end position="1494"/>
    </location>
</feature>
<dbReference type="InterPro" id="IPR058918">
    <property type="entry name" value="KALRN/TRIO-like_spectrin"/>
</dbReference>
<dbReference type="InterPro" id="IPR047053">
    <property type="entry name" value="Kalirin_TRIO_SH3_2"/>
</dbReference>
<reference evidence="28" key="3">
    <citation type="submission" date="2025-08" db="UniProtKB">
        <authorList>
            <consortium name="Ensembl"/>
        </authorList>
    </citation>
    <scope>IDENTIFICATION</scope>
    <source>
        <strain evidence="28">HSOK</strain>
    </source>
</reference>
<keyword evidence="6" id="KW-0723">Serine/threonine-protein kinase</keyword>
<dbReference type="Pfam" id="PF07679">
    <property type="entry name" value="I-set"/>
    <property type="match status" value="1"/>
</dbReference>
<feature type="region of interest" description="Disordered" evidence="21">
    <location>
        <begin position="295"/>
        <end position="324"/>
    </location>
</feature>
<dbReference type="InterPro" id="IPR003598">
    <property type="entry name" value="Ig_sub2"/>
</dbReference>
<feature type="region of interest" description="Disordered" evidence="21">
    <location>
        <begin position="1768"/>
        <end position="1934"/>
    </location>
</feature>
<feature type="region of interest" description="Disordered" evidence="21">
    <location>
        <begin position="1628"/>
        <end position="1676"/>
    </location>
</feature>
<feature type="domain" description="DH" evidence="24">
    <location>
        <begin position="1996"/>
        <end position="2172"/>
    </location>
</feature>
<feature type="compositionally biased region" description="Basic residues" evidence="21">
    <location>
        <begin position="1818"/>
        <end position="1827"/>
    </location>
</feature>
<dbReference type="InterPro" id="IPR036179">
    <property type="entry name" value="Ig-like_dom_sf"/>
</dbReference>
<dbReference type="Gene3D" id="2.60.40.10">
    <property type="entry name" value="Immunoglobulins"/>
    <property type="match status" value="1"/>
</dbReference>
<dbReference type="PANTHER" id="PTHR22826:SF106">
    <property type="entry name" value="TRIO, ISOFORM A"/>
    <property type="match status" value="1"/>
</dbReference>
<evidence type="ECO:0000256" key="21">
    <source>
        <dbReference type="SAM" id="MobiDB-lite"/>
    </source>
</evidence>
<feature type="domain" description="Protein kinase" evidence="25">
    <location>
        <begin position="2789"/>
        <end position="3044"/>
    </location>
</feature>
<keyword evidence="12" id="KW-0418">Kinase</keyword>
<dbReference type="PANTHER" id="PTHR22826">
    <property type="entry name" value="RHO GUANINE EXCHANGE FACTOR-RELATED"/>
    <property type="match status" value="1"/>
</dbReference>
<evidence type="ECO:0000256" key="3">
    <source>
        <dbReference type="ARBA" id="ARBA00012513"/>
    </source>
</evidence>
<feature type="region of interest" description="Disordered" evidence="21">
    <location>
        <begin position="2315"/>
        <end position="2421"/>
    </location>
</feature>
<feature type="domain" description="Ig-like" evidence="27">
    <location>
        <begin position="2678"/>
        <end position="2770"/>
    </location>
</feature>
<evidence type="ECO:0000313" key="28">
    <source>
        <dbReference type="Ensembl" id="ENSORLP00015005151.1"/>
    </source>
</evidence>
<dbReference type="PROSITE" id="PS50191">
    <property type="entry name" value="CRAL_TRIO"/>
    <property type="match status" value="1"/>
</dbReference>
<dbReference type="InterPro" id="IPR011009">
    <property type="entry name" value="Kinase-like_dom_sf"/>
</dbReference>
<feature type="compositionally biased region" description="Polar residues" evidence="21">
    <location>
        <begin position="2394"/>
        <end position="2405"/>
    </location>
</feature>
<evidence type="ECO:0000256" key="19">
    <source>
        <dbReference type="PROSITE-ProRule" id="PRU10141"/>
    </source>
</evidence>
<dbReference type="SMART" id="SM00326">
    <property type="entry name" value="SH3"/>
    <property type="match status" value="2"/>
</dbReference>
<dbReference type="Gene3D" id="2.30.30.40">
    <property type="entry name" value="SH3 Domains"/>
    <property type="match status" value="2"/>
</dbReference>
<evidence type="ECO:0000259" key="24">
    <source>
        <dbReference type="PROSITE" id="PS50010"/>
    </source>
</evidence>
<dbReference type="SMART" id="SM00220">
    <property type="entry name" value="S_TKc"/>
    <property type="match status" value="1"/>
</dbReference>
<dbReference type="InterPro" id="IPR008271">
    <property type="entry name" value="Ser/Thr_kinase_AS"/>
</dbReference>
<dbReference type="CDD" id="cd00170">
    <property type="entry name" value="SEC14"/>
    <property type="match status" value="1"/>
</dbReference>
<feature type="region of interest" description="Disordered" evidence="21">
    <location>
        <begin position="2478"/>
        <end position="2548"/>
    </location>
</feature>
<feature type="compositionally biased region" description="Polar residues" evidence="21">
    <location>
        <begin position="1768"/>
        <end position="1784"/>
    </location>
</feature>
<dbReference type="SMART" id="SM00408">
    <property type="entry name" value="IGc2"/>
    <property type="match status" value="1"/>
</dbReference>
<keyword evidence="7" id="KW-0597">Phosphoprotein</keyword>
<dbReference type="FunFam" id="1.20.900.10:FF:000001">
    <property type="entry name" value="Guanine nucleotide exchange factor DBS"/>
    <property type="match status" value="1"/>
</dbReference>
<dbReference type="Gene3D" id="3.40.525.10">
    <property type="entry name" value="CRAL-TRIO lipid binding domain"/>
    <property type="match status" value="1"/>
</dbReference>
<feature type="domain" description="SH3" evidence="22">
    <location>
        <begin position="1682"/>
        <end position="1750"/>
    </location>
</feature>
<dbReference type="Pfam" id="PF00621">
    <property type="entry name" value="RhoGEF"/>
    <property type="match status" value="2"/>
</dbReference>
<feature type="compositionally biased region" description="Low complexity" evidence="21">
    <location>
        <begin position="2534"/>
        <end position="2548"/>
    </location>
</feature>
<name>A0A3P9HBI3_ORYLA</name>
<dbReference type="InterPro" id="IPR011993">
    <property type="entry name" value="PH-like_dom_sf"/>
</dbReference>
<evidence type="ECO:0000256" key="11">
    <source>
        <dbReference type="ARBA" id="ARBA00022741"/>
    </source>
</evidence>
<evidence type="ECO:0000256" key="16">
    <source>
        <dbReference type="ARBA" id="ARBA00047899"/>
    </source>
</evidence>
<dbReference type="InterPro" id="IPR013783">
    <property type="entry name" value="Ig-like_fold"/>
</dbReference>
<dbReference type="InterPro" id="IPR003599">
    <property type="entry name" value="Ig_sub"/>
</dbReference>
<evidence type="ECO:0000259" key="27">
    <source>
        <dbReference type="PROSITE" id="PS50835"/>
    </source>
</evidence>
<reference key="1">
    <citation type="journal article" date="2007" name="Nature">
        <title>The medaka draft genome and insights into vertebrate genome evolution.</title>
        <authorList>
            <person name="Kasahara M."/>
            <person name="Naruse K."/>
            <person name="Sasaki S."/>
            <person name="Nakatani Y."/>
            <person name="Qu W."/>
            <person name="Ahsan B."/>
            <person name="Yamada T."/>
            <person name="Nagayasu Y."/>
            <person name="Doi K."/>
            <person name="Kasai Y."/>
            <person name="Jindo T."/>
            <person name="Kobayashi D."/>
            <person name="Shimada A."/>
            <person name="Toyoda A."/>
            <person name="Kuroki Y."/>
            <person name="Fujiyama A."/>
            <person name="Sasaki T."/>
            <person name="Shimizu A."/>
            <person name="Asakawa S."/>
            <person name="Shimizu N."/>
            <person name="Hashimoto S."/>
            <person name="Yang J."/>
            <person name="Lee Y."/>
            <person name="Matsushima K."/>
            <person name="Sugano S."/>
            <person name="Sakaizumi M."/>
            <person name="Narita T."/>
            <person name="Ohishi K."/>
            <person name="Haga S."/>
            <person name="Ohta F."/>
            <person name="Nomoto H."/>
            <person name="Nogata K."/>
            <person name="Morishita T."/>
            <person name="Endo T."/>
            <person name="Shin-I T."/>
            <person name="Takeda H."/>
            <person name="Morishita S."/>
            <person name="Kohara Y."/>
        </authorList>
    </citation>
    <scope>NUCLEOTIDE SEQUENCE [LARGE SCALE GENOMIC DNA]</scope>
    <source>
        <strain>Hd-rR</strain>
    </source>
</reference>
<dbReference type="Ensembl" id="ENSORLT00015006407.1">
    <property type="protein sequence ID" value="ENSORLP00015005151.1"/>
    <property type="gene ID" value="ENSORLG00015006046.1"/>
</dbReference>
<dbReference type="Pfam" id="PF00018">
    <property type="entry name" value="SH3_1"/>
    <property type="match status" value="1"/>
</dbReference>
<evidence type="ECO:0000256" key="15">
    <source>
        <dbReference type="ARBA" id="ARBA00023319"/>
    </source>
</evidence>
<evidence type="ECO:0000256" key="7">
    <source>
        <dbReference type="ARBA" id="ARBA00022553"/>
    </source>
</evidence>
<dbReference type="CDD" id="cd11852">
    <property type="entry name" value="SH3_Kalirin_1"/>
    <property type="match status" value="1"/>
</dbReference>
<dbReference type="PROSITE" id="PS50003">
    <property type="entry name" value="PH_DOMAIN"/>
    <property type="match status" value="2"/>
</dbReference>
<dbReference type="Pfam" id="PF22697">
    <property type="entry name" value="SOS1_NGEF_PH"/>
    <property type="match status" value="2"/>
</dbReference>
<reference evidence="28" key="4">
    <citation type="submission" date="2025-09" db="UniProtKB">
        <authorList>
            <consortium name="Ensembl"/>
        </authorList>
    </citation>
    <scope>IDENTIFICATION</scope>
    <source>
        <strain evidence="28">HSOK</strain>
    </source>
</reference>
<dbReference type="Gene3D" id="3.30.200.20">
    <property type="entry name" value="Phosphorylase Kinase, domain 1"/>
    <property type="match status" value="1"/>
</dbReference>
<feature type="domain" description="PH" evidence="23">
    <location>
        <begin position="1506"/>
        <end position="1618"/>
    </location>
</feature>
<feature type="region of interest" description="Disordered" evidence="21">
    <location>
        <begin position="1948"/>
        <end position="1989"/>
    </location>
</feature>
<dbReference type="FunFam" id="1.20.58.60:FF:000015">
    <property type="entry name" value="triple functional domain protein-like"/>
    <property type="match status" value="1"/>
</dbReference>
<evidence type="ECO:0000256" key="5">
    <source>
        <dbReference type="ARBA" id="ARBA00022490"/>
    </source>
</evidence>
<dbReference type="Gene3D" id="1.20.900.10">
    <property type="entry name" value="Dbl homology (DH) domain"/>
    <property type="match status" value="2"/>
</dbReference>
<dbReference type="SUPFAM" id="SSF48726">
    <property type="entry name" value="Immunoglobulin"/>
    <property type="match status" value="1"/>
</dbReference>
<protein>
    <recommendedName>
        <fullName evidence="3">non-specific serine/threonine protein kinase</fullName>
        <ecNumber evidence="3">2.7.11.1</ecNumber>
    </recommendedName>
</protein>
<dbReference type="InterPro" id="IPR055251">
    <property type="entry name" value="SOS1_NGEF_PH"/>
</dbReference>
<dbReference type="Gene3D" id="1.20.58.60">
    <property type="match status" value="5"/>
</dbReference>
<feature type="compositionally biased region" description="Polar residues" evidence="21">
    <location>
        <begin position="2522"/>
        <end position="2533"/>
    </location>
</feature>
<dbReference type="InterPro" id="IPR002017">
    <property type="entry name" value="Spectrin_repeat"/>
</dbReference>
<dbReference type="PROSITE" id="PS00107">
    <property type="entry name" value="PROTEIN_KINASE_ATP"/>
    <property type="match status" value="1"/>
</dbReference>
<dbReference type="FunFam" id="1.20.58.60:FF:000034">
    <property type="entry name" value="kalirin isoform X2"/>
    <property type="match status" value="1"/>
</dbReference>
<dbReference type="GO" id="GO:0004674">
    <property type="term" value="F:protein serine/threonine kinase activity"/>
    <property type="evidence" value="ECO:0007669"/>
    <property type="project" value="UniProtKB-KW"/>
</dbReference>
<keyword evidence="9" id="KW-0808">Transferase</keyword>
<dbReference type="PROSITE" id="PS00741">
    <property type="entry name" value="DH_1"/>
    <property type="match status" value="1"/>
</dbReference>
<proteinExistence type="inferred from homology"/>
<feature type="domain" description="PH" evidence="23">
    <location>
        <begin position="2184"/>
        <end position="2298"/>
    </location>
</feature>
<dbReference type="CDD" id="cd13241">
    <property type="entry name" value="PH2_Kalirin_Trio_p63RhoGEF"/>
    <property type="match status" value="1"/>
</dbReference>
<dbReference type="Pfam" id="PF23323">
    <property type="entry name" value="Spectrin_6"/>
    <property type="match status" value="1"/>
</dbReference>
<evidence type="ECO:0000256" key="13">
    <source>
        <dbReference type="ARBA" id="ARBA00022840"/>
    </source>
</evidence>
<dbReference type="GO" id="GO:0005524">
    <property type="term" value="F:ATP binding"/>
    <property type="evidence" value="ECO:0007669"/>
    <property type="project" value="UniProtKB-UniRule"/>
</dbReference>
<dbReference type="Pfam" id="PF13716">
    <property type="entry name" value="CRAL_TRIO_2"/>
    <property type="match status" value="1"/>
</dbReference>
<dbReference type="SMART" id="SM00516">
    <property type="entry name" value="SEC14"/>
    <property type="match status" value="1"/>
</dbReference>
<dbReference type="InterPro" id="IPR035899">
    <property type="entry name" value="DBL_dom_sf"/>
</dbReference>
<feature type="compositionally biased region" description="Low complexity" evidence="21">
    <location>
        <begin position="2347"/>
        <end position="2364"/>
    </location>
</feature>
<evidence type="ECO:0000256" key="6">
    <source>
        <dbReference type="ARBA" id="ARBA00022527"/>
    </source>
</evidence>
<keyword evidence="13 19" id="KW-0067">ATP-binding</keyword>
<dbReference type="Gene3D" id="1.10.510.10">
    <property type="entry name" value="Transferase(Phosphotransferase) domain 1"/>
    <property type="match status" value="1"/>
</dbReference>
<evidence type="ECO:0000256" key="10">
    <source>
        <dbReference type="ARBA" id="ARBA00022737"/>
    </source>
</evidence>
<dbReference type="InterPro" id="IPR051336">
    <property type="entry name" value="RhoGEF_Guanine_NuclExch_SF"/>
</dbReference>
<evidence type="ECO:0000256" key="2">
    <source>
        <dbReference type="ARBA" id="ARBA00006692"/>
    </source>
</evidence>
<dbReference type="FunFam" id="2.30.29.30:FF:000040">
    <property type="entry name" value="Kalirin RhoGEF kinase b"/>
    <property type="match status" value="1"/>
</dbReference>
<evidence type="ECO:0000256" key="17">
    <source>
        <dbReference type="ARBA" id="ARBA00048679"/>
    </source>
</evidence>
<feature type="domain" description="SH3" evidence="22">
    <location>
        <begin position="2546"/>
        <end position="2611"/>
    </location>
</feature>
<dbReference type="CDD" id="cd00160">
    <property type="entry name" value="RhoGEF"/>
    <property type="match status" value="2"/>
</dbReference>
<dbReference type="FunFam" id="1.20.58.60:FF:000032">
    <property type="entry name" value="Kalirin RhoGEF kinase b"/>
    <property type="match status" value="1"/>
</dbReference>
<feature type="compositionally biased region" description="Gly residues" evidence="21">
    <location>
        <begin position="2318"/>
        <end position="2340"/>
    </location>
</feature>
<feature type="compositionally biased region" description="Low complexity" evidence="21">
    <location>
        <begin position="1919"/>
        <end position="1928"/>
    </location>
</feature>
<dbReference type="FunFam" id="2.30.30.40:FF:000038">
    <property type="entry name" value="kalirin isoform X1"/>
    <property type="match status" value="1"/>
</dbReference>
<feature type="compositionally biased region" description="Low complexity" evidence="21">
    <location>
        <begin position="1864"/>
        <end position="1882"/>
    </location>
</feature>
<dbReference type="EC" id="2.7.11.1" evidence="3"/>
<dbReference type="InterPro" id="IPR018159">
    <property type="entry name" value="Spectrin/alpha-actinin"/>
</dbReference>
<evidence type="ECO:0000256" key="9">
    <source>
        <dbReference type="ARBA" id="ARBA00022679"/>
    </source>
</evidence>
<dbReference type="SMART" id="SM00150">
    <property type="entry name" value="SPEC"/>
    <property type="match status" value="6"/>
</dbReference>
<dbReference type="FunFam" id="2.60.40.10:FF:000368">
    <property type="entry name" value="kalirin isoform X1"/>
    <property type="match status" value="1"/>
</dbReference>
<dbReference type="InterPro" id="IPR036028">
    <property type="entry name" value="SH3-like_dom_sf"/>
</dbReference>
<dbReference type="FunFam" id="1.10.510.10:FF:000152">
    <property type="entry name" value="kalirin isoform X1"/>
    <property type="match status" value="1"/>
</dbReference>
<dbReference type="PROSITE" id="PS50011">
    <property type="entry name" value="PROTEIN_KINASE_DOM"/>
    <property type="match status" value="1"/>
</dbReference>
<dbReference type="InterPro" id="IPR013098">
    <property type="entry name" value="Ig_I-set"/>
</dbReference>
<keyword evidence="11 19" id="KW-0547">Nucleotide-binding</keyword>
<dbReference type="SUPFAM" id="SSF50044">
    <property type="entry name" value="SH3-domain"/>
    <property type="match status" value="2"/>
</dbReference>
<sequence>WYFLCPVVLMFSENTDTSQSFFFITYLHVDAMQERRWDYKQSQQCHLSPAHCFWVCVSGFHRNEDLKAIDVLPILKEKVAFLSGGRDRRGGPILTFPARSNHDRIRPEDLRRLVAYLATIPSEEVARHGFTVIVDMRGSKWDSIKPLLKILQESFPTCIHVALIIKPDNFWQKQRTNFGSSKFEFETVMVSLEGLTKIVDPSQLTADFEGSLEYNHDDWIEVRLSFETFASDAARALSRLEELQEVLSQRDLPRDLEGARRLMEEHAALKKRATKASIEELDTQGRRLLQRLQSHTAGGGNSSESGYGNRGVGASGDSNDHHHGLQGYSDAHSLVAKVTALLDKLHGTRQNLQQLWHMRKLKLDQCFQLRLFEQDAEKMFDWIMHNKGLFLTSYTEIGGNHQHAVELQTQHNHFAMNCMNVYVNINRIMSVGNRLLESGHYASQQIQQISGQLEQEWKAFAAALDERSTLLEMSASFHQKADQYMSKVEPWCKACGEGELPTELQDLEDTIHHHQGLYEHITTAYSEVSQEGKSLLDKLQRPLTPGSADSLMSSANYSKAVHHVLDIIHEVLHHQRQLENIWQHRKVRLHQRLQLCVFQQDVQQVLDWIENHGEAFLSKHTGVGKSLHRARALQKRHEDFEEVAQNTYTNADKLLEAAEQLAQTGECDPEEIYQAAHQLEDRIQDFVRRVEQRKVLLDMSVAFHTHVKELWTWLEELQKELLDDVYAESVEAVQDLIKRFGQQQQTTLQATVNVIKEGEDLIQQLRDSAISSNKTPHNSSMAHIESVLQQLDEAQGQMEELFQERKIKLELFLQLRIFERDAIDIISDLESWNEELSQQMNDFDTEDLTLAEQRLQHHADKALTMNNLTFDVIHQGQELLQYVTEVQASGVELLCDRDVDMATRVQDLLEFLHEKQQELDLAAEQHRRHLEQCVQLRHLQAEVKQVLGWIRNGESMLNAGLITASSLQEAEQLQKEHEQFQHAIEKTHQSALQVQQKAEALLQANHYDMDMIRDCAEKVADHWQQLMLKMEDRLKLVNASVAFYKTSEQVCSVLESLEQEYKREEDWCGGADKLGPNSESDHVTPMISKHLEQKEAFLKACTLARRNADVFLKYLHRNSVNMPGMLSHVKAPETQVKNILNELLQRENRVLHFWTMRKRRLDQCQQYVVFERSAKQALEWIHDTGEFYLSTHTSTGSSIHHTQELLKEHEDFQITAKQTKERVKLLIQLADGFCDKGHAHALEIKKWVSSVDKRYRDFSIRMDKYRTCLETALGISSDSNKASKGLQLDIIPASAPGSEVKLRDAAHELNEEKRKSARRKEFIMAELIQTEKAYVRDLRECMDTYLWEMTSGVEEIPHGIINKEHIIFGNMQDLYEFHHNIFLKELEKYEQLPEDVGHCFVTWADKFQMYVNYCKNKPDSTQLIVEHAGAYFDEIQQRHRLANSISSYLIKPVQRITKYQLLLKELLTCCEEGKGEIKDGLEVMLSVPKRANDAMHLSMLDGFDGNIDSQGELILQESFQVWDPKTLIRKGRERHLFLFEMSLVFSKEVKDSNGRSKYLYKSKLFTSELGVTEHVEGDPCKFALWVGRTPTSDNKIVLKASSLENKQDWIKHIREVIQERTVHLRGALKEPIHIPKSTATKHKGRRDGEDLDSQGDASSQPDTISIASRTSQNTLDSDKLSGGCELTVVIHDFVASNGGSNGELTVRRGQTVEVLERLHDKPDWCLVRTTDRSPAQEGIVPCSMLCIAHSRSSMEMEGLFNHKDTLSVSSNDALQPGSSQTLGPHSSPGPKRPGNTLRKWLTSPVRRLSSGKADGHIKKLAHKHKKNREGTRKNMEVIPGSQKDSDDSAATPQDETLEERMRNEGLSSGTLSKSSSSGMQSCGEEEGEEGADAVPLPPPMAIQQHSLLQPDSQDDKSASRLSARPSSSETPSAAELVSAIEELVKSKMSLEDRPSSLSVEQGDSSSPSLNPSDNSLLSSSSPTDEMDERKSGFLKRRHYVLLELVETERDYVRDLGSVVEGYMSRMKEEGVPDDMRGKDKIVFGNIYQIYDWHKDFFLGELEKCLEDPERLASLFVKQERRLHMYIVYCQNKPKSEHIVSEYIDTYFEDLKQRLGHRLQLTDLLIKPVQRIMKYQLLLKDLLKVSKKAGVDTAELEKAVEVMCVVPKRCNDMMNVGRLQGFEGKIVAQGRLLLQDTFMVSDQDGGLLSRMKERRVFLFEQIVIFSEPLDKKKGFSTPGYLFKNSIKVSWLGLEENTDDPCKFTLTSRSSAGSMERYTLHSASPGVCQVWVHQVSQILENQRNFLNALTSPIEYQRNHVGGGGSSGPPSRGGGGGGGGSGGNSNLCGPRSRPSRIPQPSSRLPQPVHHHHPPGPEGPDRSAGMWSPCHPQPPDSFPSNCFSDSATNGELPASERPQTAAKPQMTVVPLNFPLKSPRVGTVSPLMSSPAAGAAKELILPSSPVHKGNPFWAVVPPLPPSPANRPGSCSFPSDNSGGGDSLGRGSHGTPSHHRHSSHNKDVDRMSTCSSTSEQSVHSTQSNGSESSSSSSVSTMLVTQDYVAVKEDEISVAQGEVVQMLASNQQNMFLVYRAANEHSPAAEGWIPGYVLGHTSTSVTPELPEGTIKKSLSWHTALRIRRKSEKRDKEGKKVENGYRKSQDSLANKVSVKLLNPNFIYEAPPEFLVPVSDALCESGDNVTLRCKVCGRPRATVTWHGPDNDTLSSDGHHSITYSETGEASLRILGASLEDSGMYTCVATNIAGTSSSSASLTVSGSPDDDSEVVWKSSFESYFTEITELGRGRFSVTKRCDQRGSKRTVAAKHVNKKLLRRERALKEVQLLQTLDHPNLVKLLDTYETANSYVLILEMADQGRFLDYIVSWGNLTEEKVALYLRDILEALHYLHSWRIAHLDLKPENIVVEHASSQPVIKLTDFGDAVQLNSGCSYVHPLLGSPEFSAPELVLGQPASMMSDLWSLGVVTYVVLSGASPFLDESLEETCLNICRLDFSFPDDYFQGVSPAARDFVCRLLQSEPERRPSAASCLQDPWLQPRDGGRDSSNHTVHLDTSRLISFIERRKHQNDIRPVGAIKVFLHSRLLNHS</sequence>
<dbReference type="SUPFAM" id="SSF46966">
    <property type="entry name" value="Spectrin repeat"/>
    <property type="match status" value="6"/>
</dbReference>
<evidence type="ECO:0000259" key="23">
    <source>
        <dbReference type="PROSITE" id="PS50003"/>
    </source>
</evidence>
<dbReference type="SUPFAM" id="SSF50729">
    <property type="entry name" value="PH domain-like"/>
    <property type="match status" value="2"/>
</dbReference>
<dbReference type="Pfam" id="PF23587">
    <property type="entry name" value="SH3_KALRN"/>
    <property type="match status" value="1"/>
</dbReference>
<dbReference type="InterPro" id="IPR001849">
    <property type="entry name" value="PH_domain"/>
</dbReference>
<dbReference type="FunFam" id="1.20.58.60:FF:000023">
    <property type="entry name" value="Kalirin RhoGEF kinase b"/>
    <property type="match status" value="1"/>
</dbReference>
<dbReference type="InterPro" id="IPR001251">
    <property type="entry name" value="CRAL-TRIO_dom"/>
</dbReference>
<comment type="catalytic activity">
    <reaction evidence="16">
        <text>L-threonyl-[protein] + ATP = O-phospho-L-threonyl-[protein] + ADP + H(+)</text>
        <dbReference type="Rhea" id="RHEA:46608"/>
        <dbReference type="Rhea" id="RHEA-COMP:11060"/>
        <dbReference type="Rhea" id="RHEA-COMP:11605"/>
        <dbReference type="ChEBI" id="CHEBI:15378"/>
        <dbReference type="ChEBI" id="CHEBI:30013"/>
        <dbReference type="ChEBI" id="CHEBI:30616"/>
        <dbReference type="ChEBI" id="CHEBI:61977"/>
        <dbReference type="ChEBI" id="CHEBI:456216"/>
        <dbReference type="EC" id="2.7.11.1"/>
    </reaction>
</comment>
<dbReference type="GO" id="GO:0005737">
    <property type="term" value="C:cytoplasm"/>
    <property type="evidence" value="ECO:0007669"/>
    <property type="project" value="UniProtKB-SubCell"/>
</dbReference>
<evidence type="ECO:0000259" key="26">
    <source>
        <dbReference type="PROSITE" id="PS50191"/>
    </source>
</evidence>
<dbReference type="FunFam" id="1.20.900.10:FF:000008">
    <property type="entry name" value="rho guanine nucleotide exchange factor 25"/>
    <property type="match status" value="1"/>
</dbReference>
<keyword evidence="4 18" id="KW-0728">SH3 domain</keyword>
<dbReference type="InterPro" id="IPR028570">
    <property type="entry name" value="Kalirin_TRIO_SH3_1"/>
</dbReference>
<dbReference type="PROSITE" id="PS50835">
    <property type="entry name" value="IG_LIKE"/>
    <property type="match status" value="1"/>
</dbReference>
<dbReference type="CDD" id="cd00096">
    <property type="entry name" value="Ig"/>
    <property type="match status" value="1"/>
</dbReference>
<comment type="catalytic activity">
    <reaction evidence="17">
        <text>L-seryl-[protein] + ATP = O-phospho-L-seryl-[protein] + ADP + H(+)</text>
        <dbReference type="Rhea" id="RHEA:17989"/>
        <dbReference type="Rhea" id="RHEA-COMP:9863"/>
        <dbReference type="Rhea" id="RHEA-COMP:11604"/>
        <dbReference type="ChEBI" id="CHEBI:15378"/>
        <dbReference type="ChEBI" id="CHEBI:29999"/>
        <dbReference type="ChEBI" id="CHEBI:30616"/>
        <dbReference type="ChEBI" id="CHEBI:83421"/>
        <dbReference type="ChEBI" id="CHEBI:456216"/>
        <dbReference type="EC" id="2.7.11.1"/>
    </reaction>
</comment>
<reference evidence="28 29" key="2">
    <citation type="submission" date="2017-04" db="EMBL/GenBank/DDBJ databases">
        <title>CpG methylation of centromeres and impact of large insertions on vertebrate speciation.</title>
        <authorList>
            <person name="Ichikawa K."/>
            <person name="Yoshimura J."/>
            <person name="Morishita S."/>
        </authorList>
    </citation>
    <scope>NUCLEOTIDE SEQUENCE</scope>
    <source>
        <strain evidence="28 29">HSOK</strain>
    </source>
</reference>
<keyword evidence="8" id="KW-0344">Guanine-nucleotide releasing factor</keyword>
<keyword evidence="15" id="KW-0393">Immunoglobulin domain</keyword>
<organism evidence="28 29">
    <name type="scientific">Oryzias latipes</name>
    <name type="common">Japanese rice fish</name>
    <name type="synonym">Japanese killifish</name>
    <dbReference type="NCBI Taxonomy" id="8090"/>
    <lineage>
        <taxon>Eukaryota</taxon>
        <taxon>Metazoa</taxon>
        <taxon>Chordata</taxon>
        <taxon>Craniata</taxon>
        <taxon>Vertebrata</taxon>
        <taxon>Euteleostomi</taxon>
        <taxon>Actinopterygii</taxon>
        <taxon>Neopterygii</taxon>
        <taxon>Teleostei</taxon>
        <taxon>Neoteleostei</taxon>
        <taxon>Acanthomorphata</taxon>
        <taxon>Ovalentaria</taxon>
        <taxon>Atherinomorphae</taxon>
        <taxon>Beloniformes</taxon>
        <taxon>Adrianichthyidae</taxon>
        <taxon>Oryziinae</taxon>
        <taxon>Oryzias</taxon>
    </lineage>
</organism>
<keyword evidence="14" id="KW-1015">Disulfide bond</keyword>
<dbReference type="SUPFAM" id="SSF56112">
    <property type="entry name" value="Protein kinase-like (PK-like)"/>
    <property type="match status" value="1"/>
</dbReference>
<evidence type="ECO:0000256" key="1">
    <source>
        <dbReference type="ARBA" id="ARBA00004496"/>
    </source>
</evidence>
<dbReference type="PROSITE" id="PS00108">
    <property type="entry name" value="PROTEIN_KINASE_ST"/>
    <property type="match status" value="1"/>
</dbReference>
<accession>A0A3P9HBI3</accession>
<dbReference type="Pfam" id="PF16609">
    <property type="entry name" value="SH3-RhoG_link"/>
    <property type="match status" value="1"/>
</dbReference>
<dbReference type="InterPro" id="IPR000219">
    <property type="entry name" value="DH_dom"/>
</dbReference>
<evidence type="ECO:0000256" key="14">
    <source>
        <dbReference type="ARBA" id="ARBA00023157"/>
    </source>
</evidence>
<dbReference type="SUPFAM" id="SSF52087">
    <property type="entry name" value="CRAL/TRIO domain"/>
    <property type="match status" value="1"/>
</dbReference>
<dbReference type="Proteomes" id="UP000265200">
    <property type="component" value="Chromosome 16"/>
</dbReference>
<dbReference type="Gene3D" id="2.30.29.30">
    <property type="entry name" value="Pleckstrin-homology domain (PH domain)/Phosphotyrosine-binding domain (PTB)"/>
    <property type="match status" value="2"/>
</dbReference>
<evidence type="ECO:0000256" key="12">
    <source>
        <dbReference type="ARBA" id="ARBA00022777"/>
    </source>
</evidence>
<dbReference type="InterPro" id="IPR036865">
    <property type="entry name" value="CRAL-TRIO_dom_sf"/>
</dbReference>
<dbReference type="GO" id="GO:0035556">
    <property type="term" value="P:intracellular signal transduction"/>
    <property type="evidence" value="ECO:0007669"/>
    <property type="project" value="InterPro"/>
</dbReference>
<dbReference type="InterPro" id="IPR001452">
    <property type="entry name" value="SH3_domain"/>
</dbReference>
<evidence type="ECO:0000256" key="18">
    <source>
        <dbReference type="PROSITE-ProRule" id="PRU00192"/>
    </source>
</evidence>
<dbReference type="FunFam" id="1.20.58.60:FF:000024">
    <property type="entry name" value="Kalirin RhoGEF kinase a"/>
    <property type="match status" value="1"/>
</dbReference>
<keyword evidence="20" id="KW-0175">Coiled coil</keyword>
<dbReference type="CDD" id="cd13240">
    <property type="entry name" value="PH1_Kalirin_Trio_like"/>
    <property type="match status" value="1"/>
</dbReference>
<dbReference type="InterPro" id="IPR001331">
    <property type="entry name" value="GDS_CDC24_CS"/>
</dbReference>